<dbReference type="EMBL" id="JAPWDO010000001">
    <property type="protein sequence ID" value="KAJ5486488.1"/>
    <property type="molecule type" value="Genomic_DNA"/>
</dbReference>
<gene>
    <name evidence="2" type="ORF">N7530_000788</name>
</gene>
<evidence type="ECO:0000313" key="3">
    <source>
        <dbReference type="Proteomes" id="UP001147760"/>
    </source>
</evidence>
<dbReference type="AlphaFoldDB" id="A0A9W9X8S8"/>
<accession>A0A9W9X8S8</accession>
<evidence type="ECO:0000313" key="2">
    <source>
        <dbReference type="EMBL" id="KAJ5486488.1"/>
    </source>
</evidence>
<comment type="caution">
    <text evidence="2">The sequence shown here is derived from an EMBL/GenBank/DDBJ whole genome shotgun (WGS) entry which is preliminary data.</text>
</comment>
<organism evidence="2 3">
    <name type="scientific">Penicillium desertorum</name>
    <dbReference type="NCBI Taxonomy" id="1303715"/>
    <lineage>
        <taxon>Eukaryota</taxon>
        <taxon>Fungi</taxon>
        <taxon>Dikarya</taxon>
        <taxon>Ascomycota</taxon>
        <taxon>Pezizomycotina</taxon>
        <taxon>Eurotiomycetes</taxon>
        <taxon>Eurotiomycetidae</taxon>
        <taxon>Eurotiales</taxon>
        <taxon>Aspergillaceae</taxon>
        <taxon>Penicillium</taxon>
    </lineage>
</organism>
<evidence type="ECO:0000256" key="1">
    <source>
        <dbReference type="SAM" id="Phobius"/>
    </source>
</evidence>
<keyword evidence="1" id="KW-0472">Membrane</keyword>
<proteinExistence type="predicted"/>
<protein>
    <submittedName>
        <fullName evidence="2">Uncharacterized protein</fullName>
    </submittedName>
</protein>
<reference evidence="2" key="1">
    <citation type="submission" date="2022-12" db="EMBL/GenBank/DDBJ databases">
        <authorList>
            <person name="Petersen C."/>
        </authorList>
    </citation>
    <scope>NUCLEOTIDE SEQUENCE</scope>
    <source>
        <strain evidence="2">IBT 17660</strain>
    </source>
</reference>
<dbReference type="Proteomes" id="UP001147760">
    <property type="component" value="Unassembled WGS sequence"/>
</dbReference>
<keyword evidence="1" id="KW-0812">Transmembrane</keyword>
<reference evidence="2" key="2">
    <citation type="journal article" date="2023" name="IMA Fungus">
        <title>Comparative genomic study of the Penicillium genus elucidates a diverse pangenome and 15 lateral gene transfer events.</title>
        <authorList>
            <person name="Petersen C."/>
            <person name="Sorensen T."/>
            <person name="Nielsen M.R."/>
            <person name="Sondergaard T.E."/>
            <person name="Sorensen J.L."/>
            <person name="Fitzpatrick D.A."/>
            <person name="Frisvad J.C."/>
            <person name="Nielsen K.L."/>
        </authorList>
    </citation>
    <scope>NUCLEOTIDE SEQUENCE</scope>
    <source>
        <strain evidence="2">IBT 17660</strain>
    </source>
</reference>
<name>A0A9W9X8S8_9EURO</name>
<keyword evidence="1" id="KW-1133">Transmembrane helix</keyword>
<feature type="transmembrane region" description="Helical" evidence="1">
    <location>
        <begin position="104"/>
        <end position="123"/>
    </location>
</feature>
<keyword evidence="3" id="KW-1185">Reference proteome</keyword>
<dbReference type="OrthoDB" id="10515114at2759"/>
<sequence length="169" mass="19335">MVESRGDEPDRKERVTEELVDASRIGPNHTTAREIRRVDFVGTGIEYDIEYDRYGAFVPPPADVRLPGAHVFLLVVSNNIPVRQRNVRWPADFNLDGWPMGDPVILWAFGLPLMTAYADYYVLARSTLRHYFWLLDEKTPHDSLPVCGFHFGQLIARPDLLLIPFTSIP</sequence>